<evidence type="ECO:0000256" key="7">
    <source>
        <dbReference type="SAM" id="Phobius"/>
    </source>
</evidence>
<evidence type="ECO:0000259" key="8">
    <source>
        <dbReference type="Pfam" id="PF09286"/>
    </source>
</evidence>
<evidence type="ECO:0000256" key="1">
    <source>
        <dbReference type="ARBA" id="ARBA00004141"/>
    </source>
</evidence>
<dbReference type="OrthoDB" id="77405at2759"/>
<keyword evidence="6 7" id="KW-0472">Membrane</keyword>
<dbReference type="AlphaFoldDB" id="W6Q9H4"/>
<dbReference type="SUPFAM" id="SSF54897">
    <property type="entry name" value="Protease propeptides/inhibitors"/>
    <property type="match status" value="1"/>
</dbReference>
<feature type="transmembrane region" description="Helical" evidence="7">
    <location>
        <begin position="243"/>
        <end position="261"/>
    </location>
</feature>
<keyword evidence="5 7" id="KW-1133">Transmembrane helix</keyword>
<dbReference type="GO" id="GO:0008236">
    <property type="term" value="F:serine-type peptidase activity"/>
    <property type="evidence" value="ECO:0007669"/>
    <property type="project" value="InterPro"/>
</dbReference>
<dbReference type="PANTHER" id="PTHR31645">
    <property type="entry name" value="OLIGOPEPTIDE TRANSPORTER YGL114W-RELATED"/>
    <property type="match status" value="1"/>
</dbReference>
<sequence length="344" mass="37059">MPVSCLEQLLQTEYWVFEQPGSGIRAIRSHEWSLPADLMDVVDVITPTNVFIHPTVQFRLGAPTPIWEEESHLPMYQDLIDEDLLDRGRLEILTQEELSANPTGDWCHRATHGAVSGDVSLYQRLNLLGGALANIGANKACELMGDFRVGFLLQTPPRLQYFAQLIGTLFATIVAPVIFKLFTTAYPCIIAEGANGNSTDAAAAQGRRCEFSGPSIATWRAVAVATTSGASGQSAIPEASGRFAVLFAAVGVMIVLLRNMLRAFPAKVYLPNMMMMGLAFTMPSPPYGIAMLMGALGARMWKWREERTFETYSSSVAAGLVAGEGIGGIVNGVLTIAVGWGGDG</sequence>
<proteinExistence type="inferred from homology"/>
<comment type="subcellular location">
    <subcellularLocation>
        <location evidence="1">Membrane</location>
        <topology evidence="1">Multi-pass membrane protein</topology>
    </subcellularLocation>
</comment>
<feature type="domain" description="Peptidase S53 activation" evidence="8">
    <location>
        <begin position="2"/>
        <end position="51"/>
    </location>
</feature>
<dbReference type="InterPro" id="IPR004813">
    <property type="entry name" value="OPT"/>
</dbReference>
<dbReference type="Pfam" id="PF03169">
    <property type="entry name" value="OPT"/>
    <property type="match status" value="1"/>
</dbReference>
<dbReference type="Proteomes" id="UP000030686">
    <property type="component" value="Unassembled WGS sequence"/>
</dbReference>
<dbReference type="GO" id="GO:0035673">
    <property type="term" value="F:oligopeptide transmembrane transporter activity"/>
    <property type="evidence" value="ECO:0007669"/>
    <property type="project" value="InterPro"/>
</dbReference>
<feature type="transmembrane region" description="Helical" evidence="7">
    <location>
        <begin position="273"/>
        <end position="298"/>
    </location>
</feature>
<name>W6Q9H4_PENRF</name>
<gene>
    <name evidence="9" type="ORF">PROQFM164_S02g003425</name>
</gene>
<evidence type="ECO:0000256" key="6">
    <source>
        <dbReference type="ARBA" id="ARBA00023136"/>
    </source>
</evidence>
<dbReference type="PANTHER" id="PTHR31645:SF3">
    <property type="entry name" value="OLIGOPEPTIDE TRANSPORTER"/>
    <property type="match status" value="1"/>
</dbReference>
<evidence type="ECO:0000313" key="10">
    <source>
        <dbReference type="Proteomes" id="UP000030686"/>
    </source>
</evidence>
<evidence type="ECO:0000256" key="4">
    <source>
        <dbReference type="ARBA" id="ARBA00022692"/>
    </source>
</evidence>
<evidence type="ECO:0000313" key="9">
    <source>
        <dbReference type="EMBL" id="CDM33273.1"/>
    </source>
</evidence>
<reference evidence="9" key="1">
    <citation type="journal article" date="2014" name="Nat. Commun.">
        <title>Multiple recent horizontal transfers of a large genomic region in cheese making fungi.</title>
        <authorList>
            <person name="Cheeseman K."/>
            <person name="Ropars J."/>
            <person name="Renault P."/>
            <person name="Dupont J."/>
            <person name="Gouzy J."/>
            <person name="Branca A."/>
            <person name="Abraham A.L."/>
            <person name="Ceppi M."/>
            <person name="Conseiller E."/>
            <person name="Debuchy R."/>
            <person name="Malagnac F."/>
            <person name="Goarin A."/>
            <person name="Silar P."/>
            <person name="Lacoste S."/>
            <person name="Sallet E."/>
            <person name="Bensimon A."/>
            <person name="Giraud T."/>
            <person name="Brygoo Y."/>
        </authorList>
    </citation>
    <scope>NUCLEOTIDE SEQUENCE [LARGE SCALE GENOMIC DNA]</scope>
    <source>
        <strain evidence="9">FM164</strain>
    </source>
</reference>
<dbReference type="InterPro" id="IPR045035">
    <property type="entry name" value="YSL-like"/>
</dbReference>
<evidence type="ECO:0000256" key="3">
    <source>
        <dbReference type="ARBA" id="ARBA00022448"/>
    </source>
</evidence>
<feature type="transmembrane region" description="Helical" evidence="7">
    <location>
        <begin position="161"/>
        <end position="182"/>
    </location>
</feature>
<keyword evidence="4 7" id="KW-0812">Transmembrane</keyword>
<dbReference type="STRING" id="1365484.W6Q9H4"/>
<dbReference type="Pfam" id="PF09286">
    <property type="entry name" value="Pro-kuma_activ"/>
    <property type="match status" value="1"/>
</dbReference>
<evidence type="ECO:0000256" key="5">
    <source>
        <dbReference type="ARBA" id="ARBA00022989"/>
    </source>
</evidence>
<dbReference type="EMBL" id="HG792016">
    <property type="protein sequence ID" value="CDM33273.1"/>
    <property type="molecule type" value="Genomic_DNA"/>
</dbReference>
<organism evidence="9 10">
    <name type="scientific">Penicillium roqueforti (strain FM164)</name>
    <dbReference type="NCBI Taxonomy" id="1365484"/>
    <lineage>
        <taxon>Eukaryota</taxon>
        <taxon>Fungi</taxon>
        <taxon>Dikarya</taxon>
        <taxon>Ascomycota</taxon>
        <taxon>Pezizomycotina</taxon>
        <taxon>Eurotiomycetes</taxon>
        <taxon>Eurotiomycetidae</taxon>
        <taxon>Eurotiales</taxon>
        <taxon>Aspergillaceae</taxon>
        <taxon>Penicillium</taxon>
    </lineage>
</organism>
<dbReference type="GO" id="GO:0000329">
    <property type="term" value="C:fungal-type vacuole membrane"/>
    <property type="evidence" value="ECO:0007669"/>
    <property type="project" value="TreeGrafter"/>
</dbReference>
<keyword evidence="10" id="KW-1185">Reference proteome</keyword>
<evidence type="ECO:0000256" key="2">
    <source>
        <dbReference type="ARBA" id="ARBA00008807"/>
    </source>
</evidence>
<accession>W6Q9H4</accession>
<keyword evidence="3" id="KW-0813">Transport</keyword>
<dbReference type="InterPro" id="IPR015366">
    <property type="entry name" value="S53_propep"/>
</dbReference>
<protein>
    <submittedName>
        <fullName evidence="9">Oligopeptide transporter OPT superfamily</fullName>
    </submittedName>
</protein>
<comment type="similarity">
    <text evidence="2">Belongs to the oligopeptide OPT transporter family.</text>
</comment>